<evidence type="ECO:0000256" key="1">
    <source>
        <dbReference type="SAM" id="MobiDB-lite"/>
    </source>
</evidence>
<dbReference type="Proteomes" id="UP000789706">
    <property type="component" value="Unassembled WGS sequence"/>
</dbReference>
<gene>
    <name evidence="2" type="ORF">DEBURN_LOCUS3445</name>
</gene>
<dbReference type="AlphaFoldDB" id="A0A9N8W6M5"/>
<accession>A0A9N8W6M5</accession>
<reference evidence="2" key="1">
    <citation type="submission" date="2021-06" db="EMBL/GenBank/DDBJ databases">
        <authorList>
            <person name="Kallberg Y."/>
            <person name="Tangrot J."/>
            <person name="Rosling A."/>
        </authorList>
    </citation>
    <scope>NUCLEOTIDE SEQUENCE</scope>
    <source>
        <strain evidence="2">AZ414A</strain>
    </source>
</reference>
<evidence type="ECO:0000313" key="3">
    <source>
        <dbReference type="Proteomes" id="UP000789706"/>
    </source>
</evidence>
<sequence>MSQRNQDTTRSFQTPNGSPLTPTTARHHVRRKSHYPSTISFIFGHFSSLLQYLFRQIFRSNNLPFILTFLWHAYNVRRLLTSSKNYLDKYTSGRKQSSLQPAIAADILKRLGGINLSLALLALLALIRFKDLSTQKLALFVLMIANGTQAWNDGANWRSGRWNWAHLIENGSGDGIIALMNLVAYIVSAVKSKSL</sequence>
<protein>
    <submittedName>
        <fullName evidence="2">1656_t:CDS:1</fullName>
    </submittedName>
</protein>
<name>A0A9N8W6M5_9GLOM</name>
<proteinExistence type="predicted"/>
<feature type="compositionally biased region" description="Polar residues" evidence="1">
    <location>
        <begin position="1"/>
        <end position="24"/>
    </location>
</feature>
<dbReference type="OrthoDB" id="2277186at2759"/>
<feature type="region of interest" description="Disordered" evidence="1">
    <location>
        <begin position="1"/>
        <end position="30"/>
    </location>
</feature>
<comment type="caution">
    <text evidence="2">The sequence shown here is derived from an EMBL/GenBank/DDBJ whole genome shotgun (WGS) entry which is preliminary data.</text>
</comment>
<keyword evidence="3" id="KW-1185">Reference proteome</keyword>
<evidence type="ECO:0000313" key="2">
    <source>
        <dbReference type="EMBL" id="CAG8476878.1"/>
    </source>
</evidence>
<dbReference type="EMBL" id="CAJVPK010000220">
    <property type="protein sequence ID" value="CAG8476878.1"/>
    <property type="molecule type" value="Genomic_DNA"/>
</dbReference>
<organism evidence="2 3">
    <name type="scientific">Diversispora eburnea</name>
    <dbReference type="NCBI Taxonomy" id="1213867"/>
    <lineage>
        <taxon>Eukaryota</taxon>
        <taxon>Fungi</taxon>
        <taxon>Fungi incertae sedis</taxon>
        <taxon>Mucoromycota</taxon>
        <taxon>Glomeromycotina</taxon>
        <taxon>Glomeromycetes</taxon>
        <taxon>Diversisporales</taxon>
        <taxon>Diversisporaceae</taxon>
        <taxon>Diversispora</taxon>
    </lineage>
</organism>